<gene>
    <name evidence="7" type="ORF">GCM10009754_82870</name>
</gene>
<keyword evidence="8" id="KW-1185">Reference proteome</keyword>
<proteinExistence type="predicted"/>
<dbReference type="InterPro" id="IPR001123">
    <property type="entry name" value="LeuE-type"/>
</dbReference>
<dbReference type="Proteomes" id="UP001501116">
    <property type="component" value="Unassembled WGS sequence"/>
</dbReference>
<organism evidence="7 8">
    <name type="scientific">Amycolatopsis minnesotensis</name>
    <dbReference type="NCBI Taxonomy" id="337894"/>
    <lineage>
        <taxon>Bacteria</taxon>
        <taxon>Bacillati</taxon>
        <taxon>Actinomycetota</taxon>
        <taxon>Actinomycetes</taxon>
        <taxon>Pseudonocardiales</taxon>
        <taxon>Pseudonocardiaceae</taxon>
        <taxon>Amycolatopsis</taxon>
    </lineage>
</organism>
<feature type="transmembrane region" description="Helical" evidence="6">
    <location>
        <begin position="6"/>
        <end position="31"/>
    </location>
</feature>
<evidence type="ECO:0000256" key="1">
    <source>
        <dbReference type="ARBA" id="ARBA00004651"/>
    </source>
</evidence>
<evidence type="ECO:0000313" key="7">
    <source>
        <dbReference type="EMBL" id="GAA1991596.1"/>
    </source>
</evidence>
<dbReference type="Pfam" id="PF01810">
    <property type="entry name" value="LysE"/>
    <property type="match status" value="1"/>
</dbReference>
<keyword evidence="2" id="KW-1003">Cell membrane</keyword>
<keyword evidence="4 6" id="KW-1133">Transmembrane helix</keyword>
<evidence type="ECO:0000256" key="6">
    <source>
        <dbReference type="SAM" id="Phobius"/>
    </source>
</evidence>
<evidence type="ECO:0000256" key="2">
    <source>
        <dbReference type="ARBA" id="ARBA00022475"/>
    </source>
</evidence>
<feature type="transmembrane region" description="Helical" evidence="6">
    <location>
        <begin position="43"/>
        <end position="69"/>
    </location>
</feature>
<dbReference type="PANTHER" id="PTHR30086:SF20">
    <property type="entry name" value="ARGININE EXPORTER PROTEIN ARGO-RELATED"/>
    <property type="match status" value="1"/>
</dbReference>
<feature type="transmembrane region" description="Helical" evidence="6">
    <location>
        <begin position="185"/>
        <end position="206"/>
    </location>
</feature>
<sequence length="208" mass="22020">MVDASLYLAFLVAAIVLVIIPGPDMLMILALGMRHGPAAGFMAALGVSVGLAVHTAAAAFGLSALFAYLPVLYHGLRWAGAAYLVYLAVMAFRDRSALNPDEDDAPPRTSHWRCFWRAVLTNVLNPKVIVFNVAFLPQFVNPALGNVGLQLFVLGATLVLVDLMIDGPIGLAAGKLGKLVRNRKVARGLNIGCGTIFTALAVRLVVAD</sequence>
<dbReference type="PANTHER" id="PTHR30086">
    <property type="entry name" value="ARGININE EXPORTER PROTEIN ARGO"/>
    <property type="match status" value="1"/>
</dbReference>
<feature type="transmembrane region" description="Helical" evidence="6">
    <location>
        <begin position="114"/>
        <end position="135"/>
    </location>
</feature>
<comment type="caution">
    <text evidence="7">The sequence shown here is derived from an EMBL/GenBank/DDBJ whole genome shotgun (WGS) entry which is preliminary data.</text>
</comment>
<feature type="transmembrane region" description="Helical" evidence="6">
    <location>
        <begin position="75"/>
        <end position="93"/>
    </location>
</feature>
<accession>A0ABN2SS47</accession>
<protein>
    <submittedName>
        <fullName evidence="7">LysE family translocator</fullName>
    </submittedName>
</protein>
<comment type="subcellular location">
    <subcellularLocation>
        <location evidence="1">Cell membrane</location>
        <topology evidence="1">Multi-pass membrane protein</topology>
    </subcellularLocation>
</comment>
<dbReference type="EMBL" id="BAAANN010000060">
    <property type="protein sequence ID" value="GAA1991596.1"/>
    <property type="molecule type" value="Genomic_DNA"/>
</dbReference>
<dbReference type="RefSeq" id="WP_344431367.1">
    <property type="nucleotide sequence ID" value="NZ_BAAANN010000060.1"/>
</dbReference>
<dbReference type="PIRSF" id="PIRSF006324">
    <property type="entry name" value="LeuE"/>
    <property type="match status" value="1"/>
</dbReference>
<name>A0ABN2SS47_9PSEU</name>
<evidence type="ECO:0000313" key="8">
    <source>
        <dbReference type="Proteomes" id="UP001501116"/>
    </source>
</evidence>
<evidence type="ECO:0000256" key="3">
    <source>
        <dbReference type="ARBA" id="ARBA00022692"/>
    </source>
</evidence>
<keyword evidence="5 6" id="KW-0472">Membrane</keyword>
<feature type="transmembrane region" description="Helical" evidence="6">
    <location>
        <begin position="147"/>
        <end position="165"/>
    </location>
</feature>
<evidence type="ECO:0000256" key="5">
    <source>
        <dbReference type="ARBA" id="ARBA00023136"/>
    </source>
</evidence>
<keyword evidence="3 6" id="KW-0812">Transmembrane</keyword>
<reference evidence="7 8" key="1">
    <citation type="journal article" date="2019" name="Int. J. Syst. Evol. Microbiol.">
        <title>The Global Catalogue of Microorganisms (GCM) 10K type strain sequencing project: providing services to taxonomists for standard genome sequencing and annotation.</title>
        <authorList>
            <consortium name="The Broad Institute Genomics Platform"/>
            <consortium name="The Broad Institute Genome Sequencing Center for Infectious Disease"/>
            <person name="Wu L."/>
            <person name="Ma J."/>
        </authorList>
    </citation>
    <scope>NUCLEOTIDE SEQUENCE [LARGE SCALE GENOMIC DNA]</scope>
    <source>
        <strain evidence="7 8">JCM 14545</strain>
    </source>
</reference>
<evidence type="ECO:0000256" key="4">
    <source>
        <dbReference type="ARBA" id="ARBA00022989"/>
    </source>
</evidence>